<dbReference type="EMBL" id="JBHTLN010000007">
    <property type="protein sequence ID" value="MFD1123636.1"/>
    <property type="molecule type" value="Genomic_DNA"/>
</dbReference>
<dbReference type="Gene3D" id="2.60.120.1440">
    <property type="match status" value="1"/>
</dbReference>
<dbReference type="Gene3D" id="3.55.50.30">
    <property type="match status" value="1"/>
</dbReference>
<dbReference type="InterPro" id="IPR032508">
    <property type="entry name" value="FecR_C"/>
</dbReference>
<dbReference type="Pfam" id="PF16344">
    <property type="entry name" value="FecR_C"/>
    <property type="match status" value="1"/>
</dbReference>
<gene>
    <name evidence="3" type="ORF">ACFQ2T_14060</name>
</gene>
<proteinExistence type="predicted"/>
<feature type="domain" description="Protein FecR C-terminal" evidence="2">
    <location>
        <begin position="209"/>
        <end position="277"/>
    </location>
</feature>
<dbReference type="InterPro" id="IPR012373">
    <property type="entry name" value="Ferrdict_sens_TM"/>
</dbReference>
<dbReference type="Proteomes" id="UP001597206">
    <property type="component" value="Unassembled WGS sequence"/>
</dbReference>
<dbReference type="PANTHER" id="PTHR30273">
    <property type="entry name" value="PERIPLASMIC SIGNAL SENSOR AND SIGMA FACTOR ACTIVATOR FECR-RELATED"/>
    <property type="match status" value="1"/>
</dbReference>
<organism evidence="3 4">
    <name type="scientific">Methylophilus flavus</name>
    <dbReference type="NCBI Taxonomy" id="640084"/>
    <lineage>
        <taxon>Bacteria</taxon>
        <taxon>Pseudomonadati</taxon>
        <taxon>Pseudomonadota</taxon>
        <taxon>Betaproteobacteria</taxon>
        <taxon>Nitrosomonadales</taxon>
        <taxon>Methylophilaceae</taxon>
        <taxon>Methylophilus</taxon>
    </lineage>
</organism>
<dbReference type="Pfam" id="PF04773">
    <property type="entry name" value="FecR"/>
    <property type="match status" value="1"/>
</dbReference>
<sequence length="280" mass="31299">MKVTGHELAALPKQASANDALNPYKEALREHFPSREALLQEAKRQTQRQRMLKKVTTGVTFSIAFAFTWVIDPVWHREEMHTMVGQQASFDLKDGSHVDLNTNSVLVVEQHLYSRQLQLTQGEALFTVQHGWRPFTVFANQTQIRDIGTIFNVRNTDDGAVVTVVEGSVEVRTANAQRILTKDISVTTQAGTISESRCTSANVAWQQGRLVFDGTPLQEAVAEIQRYRQAPIVIQDSKVGLMRLSGEYDINAIESLLKTLPLSLGIHVNYQTDGKVILSK</sequence>
<reference evidence="4" key="1">
    <citation type="journal article" date="2019" name="Int. J. Syst. Evol. Microbiol.">
        <title>The Global Catalogue of Microorganisms (GCM) 10K type strain sequencing project: providing services to taxonomists for standard genome sequencing and annotation.</title>
        <authorList>
            <consortium name="The Broad Institute Genomics Platform"/>
            <consortium name="The Broad Institute Genome Sequencing Center for Infectious Disease"/>
            <person name="Wu L."/>
            <person name="Ma J."/>
        </authorList>
    </citation>
    <scope>NUCLEOTIDE SEQUENCE [LARGE SCALE GENOMIC DNA]</scope>
    <source>
        <strain evidence="4">CCUG 58411</strain>
    </source>
</reference>
<dbReference type="InterPro" id="IPR006860">
    <property type="entry name" value="FecR"/>
</dbReference>
<feature type="domain" description="FecR protein" evidence="1">
    <location>
        <begin position="80"/>
        <end position="170"/>
    </location>
</feature>
<evidence type="ECO:0000313" key="3">
    <source>
        <dbReference type="EMBL" id="MFD1123636.1"/>
    </source>
</evidence>
<evidence type="ECO:0000259" key="1">
    <source>
        <dbReference type="Pfam" id="PF04773"/>
    </source>
</evidence>
<dbReference type="PIRSF" id="PIRSF018266">
    <property type="entry name" value="FecR"/>
    <property type="match status" value="1"/>
</dbReference>
<dbReference type="RefSeq" id="WP_379035514.1">
    <property type="nucleotide sequence ID" value="NZ_JBHTLN010000007.1"/>
</dbReference>
<name>A0ABW3PJN4_9PROT</name>
<keyword evidence="4" id="KW-1185">Reference proteome</keyword>
<evidence type="ECO:0000313" key="4">
    <source>
        <dbReference type="Proteomes" id="UP001597206"/>
    </source>
</evidence>
<dbReference type="PANTHER" id="PTHR30273:SF2">
    <property type="entry name" value="PROTEIN FECR"/>
    <property type="match status" value="1"/>
</dbReference>
<protein>
    <submittedName>
        <fullName evidence="3">FecR family protein</fullName>
    </submittedName>
</protein>
<accession>A0ABW3PJN4</accession>
<comment type="caution">
    <text evidence="3">The sequence shown here is derived from an EMBL/GenBank/DDBJ whole genome shotgun (WGS) entry which is preliminary data.</text>
</comment>
<evidence type="ECO:0000259" key="2">
    <source>
        <dbReference type="Pfam" id="PF16344"/>
    </source>
</evidence>